<organism evidence="2 3">
    <name type="scientific">Amorphotheca resinae ATCC 22711</name>
    <dbReference type="NCBI Taxonomy" id="857342"/>
    <lineage>
        <taxon>Eukaryota</taxon>
        <taxon>Fungi</taxon>
        <taxon>Dikarya</taxon>
        <taxon>Ascomycota</taxon>
        <taxon>Pezizomycotina</taxon>
        <taxon>Leotiomycetes</taxon>
        <taxon>Helotiales</taxon>
        <taxon>Amorphothecaceae</taxon>
        <taxon>Amorphotheca</taxon>
    </lineage>
</organism>
<dbReference type="Gene3D" id="3.90.180.10">
    <property type="entry name" value="Medium-chain alcohol dehydrogenases, catalytic domain"/>
    <property type="match status" value="1"/>
</dbReference>
<accession>A0A2T3AYY7</accession>
<dbReference type="SMART" id="SM00829">
    <property type="entry name" value="PKS_ER"/>
    <property type="match status" value="1"/>
</dbReference>
<dbReference type="Proteomes" id="UP000241818">
    <property type="component" value="Unassembled WGS sequence"/>
</dbReference>
<evidence type="ECO:0000259" key="1">
    <source>
        <dbReference type="SMART" id="SM00829"/>
    </source>
</evidence>
<dbReference type="InParanoid" id="A0A2T3AYY7"/>
<dbReference type="AlphaFoldDB" id="A0A2T3AYY7"/>
<dbReference type="CDD" id="cd08241">
    <property type="entry name" value="QOR1"/>
    <property type="match status" value="1"/>
</dbReference>
<dbReference type="GO" id="GO:0005739">
    <property type="term" value="C:mitochondrion"/>
    <property type="evidence" value="ECO:0007669"/>
    <property type="project" value="TreeGrafter"/>
</dbReference>
<gene>
    <name evidence="2" type="ORF">M430DRAFT_35945</name>
</gene>
<dbReference type="Pfam" id="PF08240">
    <property type="entry name" value="ADH_N"/>
    <property type="match status" value="1"/>
</dbReference>
<dbReference type="InterPro" id="IPR036291">
    <property type="entry name" value="NAD(P)-bd_dom_sf"/>
</dbReference>
<sequence length="338" mass="37162">MKAIRINKFVKDYDEIRVSEVTKPQPKEGEVVVRVIAAGVNFVDLLYARGKHQNNTHLVRPPFILGLEFSGIVVSSPPTSKYRPKDRVFGSGLGGYAEYIAVKESSLRHTPKGWSLASSAGLAATAPVSYGALILRGGLKKGETVLIHAAAGGLGLMAVQIAKAVGAHVIATGGSKEKLDVAKRFGADECVKYTTNEDWWKVILEKTEGRGVDVVFDPVGLVNKTLKCLKPMGRILLIGFAGREGDMERIAMNRVLLRQAQVIGYRFGMTDRLDPTETEKIWKGLGDMLEKELLKPTVYDREYRGLESVTTAMKDLSGRKVWGKAVILLDVEYHKPRL</sequence>
<dbReference type="PROSITE" id="PS01162">
    <property type="entry name" value="QOR_ZETA_CRYSTAL"/>
    <property type="match status" value="1"/>
</dbReference>
<dbReference type="OrthoDB" id="10257049at2759"/>
<reference evidence="2 3" key="1">
    <citation type="journal article" date="2018" name="New Phytol.">
        <title>Comparative genomics and transcriptomics depict ericoid mycorrhizal fungi as versatile saprotrophs and plant mutualists.</title>
        <authorList>
            <person name="Martino E."/>
            <person name="Morin E."/>
            <person name="Grelet G.A."/>
            <person name="Kuo A."/>
            <person name="Kohler A."/>
            <person name="Daghino S."/>
            <person name="Barry K.W."/>
            <person name="Cichocki N."/>
            <person name="Clum A."/>
            <person name="Dockter R.B."/>
            <person name="Hainaut M."/>
            <person name="Kuo R.C."/>
            <person name="LaButti K."/>
            <person name="Lindahl B.D."/>
            <person name="Lindquist E.A."/>
            <person name="Lipzen A."/>
            <person name="Khouja H.R."/>
            <person name="Magnuson J."/>
            <person name="Murat C."/>
            <person name="Ohm R.A."/>
            <person name="Singer S.W."/>
            <person name="Spatafora J.W."/>
            <person name="Wang M."/>
            <person name="Veneault-Fourrey C."/>
            <person name="Henrissat B."/>
            <person name="Grigoriev I.V."/>
            <person name="Martin F.M."/>
            <person name="Perotto S."/>
        </authorList>
    </citation>
    <scope>NUCLEOTIDE SEQUENCE [LARGE SCALE GENOMIC DNA]</scope>
    <source>
        <strain evidence="2 3">ATCC 22711</strain>
    </source>
</reference>
<dbReference type="Gene3D" id="3.40.50.720">
    <property type="entry name" value="NAD(P)-binding Rossmann-like Domain"/>
    <property type="match status" value="1"/>
</dbReference>
<dbReference type="InterPro" id="IPR013149">
    <property type="entry name" value="ADH-like_C"/>
</dbReference>
<proteinExistence type="predicted"/>
<dbReference type="InterPro" id="IPR013154">
    <property type="entry name" value="ADH-like_N"/>
</dbReference>
<dbReference type="EMBL" id="KZ679013">
    <property type="protein sequence ID" value="PSS15232.1"/>
    <property type="molecule type" value="Genomic_DNA"/>
</dbReference>
<name>A0A2T3AYY7_AMORE</name>
<dbReference type="SUPFAM" id="SSF51735">
    <property type="entry name" value="NAD(P)-binding Rossmann-fold domains"/>
    <property type="match status" value="1"/>
</dbReference>
<dbReference type="GO" id="GO:0016491">
    <property type="term" value="F:oxidoreductase activity"/>
    <property type="evidence" value="ECO:0007669"/>
    <property type="project" value="InterPro"/>
</dbReference>
<dbReference type="RefSeq" id="XP_024719831.1">
    <property type="nucleotide sequence ID" value="XM_024866841.1"/>
</dbReference>
<protein>
    <recommendedName>
        <fullName evidence="1">Enoyl reductase (ER) domain-containing protein</fullName>
    </recommendedName>
</protein>
<dbReference type="PANTHER" id="PTHR43677">
    <property type="entry name" value="SHORT-CHAIN DEHYDROGENASE/REDUCTASE"/>
    <property type="match status" value="1"/>
</dbReference>
<evidence type="ECO:0000313" key="3">
    <source>
        <dbReference type="Proteomes" id="UP000241818"/>
    </source>
</evidence>
<dbReference type="InterPro" id="IPR051397">
    <property type="entry name" value="Zn-ADH-like_protein"/>
</dbReference>
<keyword evidence="3" id="KW-1185">Reference proteome</keyword>
<dbReference type="GO" id="GO:0008270">
    <property type="term" value="F:zinc ion binding"/>
    <property type="evidence" value="ECO:0007669"/>
    <property type="project" value="InterPro"/>
</dbReference>
<feature type="domain" description="Enoyl reductase (ER)" evidence="1">
    <location>
        <begin position="11"/>
        <end position="327"/>
    </location>
</feature>
<dbReference type="InterPro" id="IPR002364">
    <property type="entry name" value="Quin_OxRdtase/zeta-crystal_CS"/>
</dbReference>
<dbReference type="PANTHER" id="PTHR43677:SF4">
    <property type="entry name" value="QUINONE OXIDOREDUCTASE-LIKE PROTEIN 2"/>
    <property type="match status" value="1"/>
</dbReference>
<dbReference type="GeneID" id="36574922"/>
<dbReference type="STRING" id="857342.A0A2T3AYY7"/>
<dbReference type="InterPro" id="IPR011032">
    <property type="entry name" value="GroES-like_sf"/>
</dbReference>
<evidence type="ECO:0000313" key="2">
    <source>
        <dbReference type="EMBL" id="PSS15232.1"/>
    </source>
</evidence>
<dbReference type="SUPFAM" id="SSF50129">
    <property type="entry name" value="GroES-like"/>
    <property type="match status" value="1"/>
</dbReference>
<dbReference type="Pfam" id="PF00107">
    <property type="entry name" value="ADH_zinc_N"/>
    <property type="match status" value="1"/>
</dbReference>
<dbReference type="InterPro" id="IPR020843">
    <property type="entry name" value="ER"/>
</dbReference>